<dbReference type="Proteomes" id="UP000611640">
    <property type="component" value="Chromosome"/>
</dbReference>
<dbReference type="AlphaFoldDB" id="A0A7R7DVR8"/>
<name>A0A7R7DVR8_9ACTN</name>
<evidence type="ECO:0000313" key="2">
    <source>
        <dbReference type="Proteomes" id="UP000611640"/>
    </source>
</evidence>
<organism evidence="1 2">
    <name type="scientific">Actinocatenispora thailandica</name>
    <dbReference type="NCBI Taxonomy" id="227318"/>
    <lineage>
        <taxon>Bacteria</taxon>
        <taxon>Bacillati</taxon>
        <taxon>Actinomycetota</taxon>
        <taxon>Actinomycetes</taxon>
        <taxon>Micromonosporales</taxon>
        <taxon>Micromonosporaceae</taxon>
        <taxon>Actinocatenispora</taxon>
    </lineage>
</organism>
<sequence>MNIIRYQRIRHDFRSDGAGRADGLIVNAAILSVVALVCRIRTGTSAPASTHPVDTGPDGALAESGAAFLISRATE</sequence>
<dbReference type="KEGG" id="atl:Athai_61520"/>
<keyword evidence="2" id="KW-1185">Reference proteome</keyword>
<accession>A0A7R7DVR8</accession>
<proteinExistence type="predicted"/>
<protein>
    <submittedName>
        <fullName evidence="1">Uncharacterized protein</fullName>
    </submittedName>
</protein>
<dbReference type="EMBL" id="AP023355">
    <property type="protein sequence ID" value="BCJ38649.1"/>
    <property type="molecule type" value="Genomic_DNA"/>
</dbReference>
<gene>
    <name evidence="1" type="ORF">Athai_61520</name>
</gene>
<reference evidence="1 2" key="1">
    <citation type="submission" date="2020-08" db="EMBL/GenBank/DDBJ databases">
        <title>Whole genome shotgun sequence of Actinocatenispora thailandica NBRC 105041.</title>
        <authorList>
            <person name="Komaki H."/>
            <person name="Tamura T."/>
        </authorList>
    </citation>
    <scope>NUCLEOTIDE SEQUENCE [LARGE SCALE GENOMIC DNA]</scope>
    <source>
        <strain evidence="1 2">NBRC 105041</strain>
    </source>
</reference>
<evidence type="ECO:0000313" key="1">
    <source>
        <dbReference type="EMBL" id="BCJ38649.1"/>
    </source>
</evidence>